<name>A0ABW5XUS8_9SPHI</name>
<dbReference type="PANTHER" id="PTHR35008:SF8">
    <property type="entry name" value="ALCOHOL DEHYDROGENASE CYTOCHROME C SUBUNIT"/>
    <property type="match status" value="1"/>
</dbReference>
<evidence type="ECO:0000256" key="2">
    <source>
        <dbReference type="ARBA" id="ARBA00022723"/>
    </source>
</evidence>
<dbReference type="RefSeq" id="WP_377130356.1">
    <property type="nucleotide sequence ID" value="NZ_JBHUON010000033.1"/>
</dbReference>
<dbReference type="InterPro" id="IPR036909">
    <property type="entry name" value="Cyt_c-like_dom_sf"/>
</dbReference>
<dbReference type="InterPro" id="IPR003468">
    <property type="entry name" value="Cyt_c_oxidase_monohaem-su/FixO"/>
</dbReference>
<evidence type="ECO:0000313" key="7">
    <source>
        <dbReference type="EMBL" id="MFD2866713.1"/>
    </source>
</evidence>
<keyword evidence="8" id="KW-1185">Reference proteome</keyword>
<dbReference type="InterPro" id="IPR009056">
    <property type="entry name" value="Cyt_c-like_dom"/>
</dbReference>
<feature type="transmembrane region" description="Helical" evidence="5">
    <location>
        <begin position="12"/>
        <end position="31"/>
    </location>
</feature>
<evidence type="ECO:0000256" key="3">
    <source>
        <dbReference type="ARBA" id="ARBA00023004"/>
    </source>
</evidence>
<sequence length="336" mass="36677">MDIYNNHKRLFVLALCFFIMLTMFVAIMPAYNGQQNNAPLPSSKPLTALAAEGKGVFIAEGCTACHTQQVRNIDMDKMWGVRPSIGADYARNTRTDLWRNTANLMGSERTGPDLTNIGLRQPSAEWHLLHLYNPRAVVAASVMPSYEWLFEVKEYNYPEDVVVNVPDDFRKGITGKIVATPRALALLAYLKSLRQAALPDGKPVPVFLYGKDAGSAGIPGRSGTAKPEFDGAALYANNCQSCHQANGEGLRGAFPPLKGSPVVLNASAEVQITIIMKGYNGRVSEGYGVMPPVGTNNNLKPEEITAIVNHERSNWGNNSKKVTLSEVQKIISSLKK</sequence>
<evidence type="ECO:0000259" key="6">
    <source>
        <dbReference type="PROSITE" id="PS51007"/>
    </source>
</evidence>
<comment type="caution">
    <text evidence="7">The sequence shown here is derived from an EMBL/GenBank/DDBJ whole genome shotgun (WGS) entry which is preliminary data.</text>
</comment>
<keyword evidence="2 4" id="KW-0479">Metal-binding</keyword>
<evidence type="ECO:0000256" key="5">
    <source>
        <dbReference type="SAM" id="Phobius"/>
    </source>
</evidence>
<keyword evidence="5" id="KW-0472">Membrane</keyword>
<evidence type="ECO:0000256" key="1">
    <source>
        <dbReference type="ARBA" id="ARBA00022617"/>
    </source>
</evidence>
<dbReference type="EMBL" id="JBHUON010000033">
    <property type="protein sequence ID" value="MFD2866713.1"/>
    <property type="molecule type" value="Genomic_DNA"/>
</dbReference>
<keyword evidence="5" id="KW-0812">Transmembrane</keyword>
<feature type="domain" description="Cytochrome c" evidence="6">
    <location>
        <begin position="48"/>
        <end position="194"/>
    </location>
</feature>
<dbReference type="Gene3D" id="1.10.760.10">
    <property type="entry name" value="Cytochrome c-like domain"/>
    <property type="match status" value="2"/>
</dbReference>
<proteinExistence type="predicted"/>
<protein>
    <submittedName>
        <fullName evidence="7">Cbb3-type cytochrome c oxidase subunit II</fullName>
    </submittedName>
</protein>
<evidence type="ECO:0000256" key="4">
    <source>
        <dbReference type="PROSITE-ProRule" id="PRU00433"/>
    </source>
</evidence>
<organism evidence="7 8">
    <name type="scientific">Mucilaginibacter antarcticus</name>
    <dbReference type="NCBI Taxonomy" id="1855725"/>
    <lineage>
        <taxon>Bacteria</taxon>
        <taxon>Pseudomonadati</taxon>
        <taxon>Bacteroidota</taxon>
        <taxon>Sphingobacteriia</taxon>
        <taxon>Sphingobacteriales</taxon>
        <taxon>Sphingobacteriaceae</taxon>
        <taxon>Mucilaginibacter</taxon>
    </lineage>
</organism>
<evidence type="ECO:0000313" key="8">
    <source>
        <dbReference type="Proteomes" id="UP001597601"/>
    </source>
</evidence>
<accession>A0ABW5XUS8</accession>
<dbReference type="PROSITE" id="PS51007">
    <property type="entry name" value="CYTC"/>
    <property type="match status" value="2"/>
</dbReference>
<dbReference type="PANTHER" id="PTHR35008">
    <property type="entry name" value="BLL4482 PROTEIN-RELATED"/>
    <property type="match status" value="1"/>
</dbReference>
<gene>
    <name evidence="7" type="ORF">ACFSYC_18605</name>
</gene>
<dbReference type="SUPFAM" id="SSF46626">
    <property type="entry name" value="Cytochrome c"/>
    <property type="match status" value="2"/>
</dbReference>
<dbReference type="Pfam" id="PF00034">
    <property type="entry name" value="Cytochrom_C"/>
    <property type="match status" value="1"/>
</dbReference>
<dbReference type="InterPro" id="IPR051459">
    <property type="entry name" value="Cytochrome_c-type_DH"/>
</dbReference>
<reference evidence="8" key="1">
    <citation type="journal article" date="2019" name="Int. J. Syst. Evol. Microbiol.">
        <title>The Global Catalogue of Microorganisms (GCM) 10K type strain sequencing project: providing services to taxonomists for standard genome sequencing and annotation.</title>
        <authorList>
            <consortium name="The Broad Institute Genomics Platform"/>
            <consortium name="The Broad Institute Genome Sequencing Center for Infectious Disease"/>
            <person name="Wu L."/>
            <person name="Ma J."/>
        </authorList>
    </citation>
    <scope>NUCLEOTIDE SEQUENCE [LARGE SCALE GENOMIC DNA]</scope>
    <source>
        <strain evidence="8">KCTC 52232</strain>
    </source>
</reference>
<dbReference type="Pfam" id="PF02433">
    <property type="entry name" value="FixO"/>
    <property type="match status" value="1"/>
</dbReference>
<keyword evidence="3 4" id="KW-0408">Iron</keyword>
<keyword evidence="1 4" id="KW-0349">Heme</keyword>
<feature type="domain" description="Cytochrome c" evidence="6">
    <location>
        <begin position="226"/>
        <end position="336"/>
    </location>
</feature>
<keyword evidence="5" id="KW-1133">Transmembrane helix</keyword>
<dbReference type="Proteomes" id="UP001597601">
    <property type="component" value="Unassembled WGS sequence"/>
</dbReference>